<sequence length="551" mass="60332">MAAPIKIGDLLIAQGTITPTQLHIALEHQKVTGAILGDVLIKLGFVTAAEFARTIAVQSGIDFIDLSEIQPSEDALRLVPKETAEKGGFIPLAVVEDGRLAIGITNPSNIVAVDTVTKMIGKQPRVFLVDNDQYQETLEKAYFFISHPVQERMNRLIASIKQMTGAIPGATIAELIELIMMDGVRKQATDIHISPSGDVTNVFYRIDGVLQHGHCIQKQAHNGLISRIKVLSQLDIAEQRLPQDGAFTYEFLSKRFDVRISTVPTIYGENLVLRLLAGAGPLLRLESLGMTSETTRQIRKIFNKSYGIILVAGPTGSGKTTTLYAALRELNRLERNTITVEDPVEYRLSFVKQSQVNEKAGFDFALAARNFMRQDPDVMLLGEIRDEATAQIAVRAAITGHLVISTIHTNDAVTAVPRLLDLKVDSFLLSSALAAVIAQRLVRKICRNCKEEYLLSEEERRLFDQHGYVMTRGKRGKGCSSCSDTGYQGRVAINEVLVLDDAVKQLVFERASSGSILEAARAAGMRSLLDDGLLKAAEGLTTIEEVLRVAG</sequence>
<evidence type="ECO:0000256" key="3">
    <source>
        <dbReference type="ARBA" id="ARBA00022840"/>
    </source>
</evidence>
<accession>A0ABM9DAX8</accession>
<evidence type="ECO:0000256" key="1">
    <source>
        <dbReference type="ARBA" id="ARBA00006611"/>
    </source>
</evidence>
<feature type="domain" description="Bacterial type II secretion system protein E" evidence="4">
    <location>
        <begin position="372"/>
        <end position="386"/>
    </location>
</feature>
<protein>
    <submittedName>
        <fullName evidence="5">Type IV fimbrial assembly, ATPase PilB</fullName>
    </submittedName>
</protein>
<dbReference type="InterPro" id="IPR007831">
    <property type="entry name" value="T2SS_GspE_N"/>
</dbReference>
<dbReference type="InterPro" id="IPR027417">
    <property type="entry name" value="P-loop_NTPase"/>
</dbReference>
<dbReference type="Gene3D" id="3.30.300.160">
    <property type="entry name" value="Type II secretion system, protein E, N-terminal domain"/>
    <property type="match status" value="1"/>
</dbReference>
<evidence type="ECO:0000313" key="6">
    <source>
        <dbReference type="Proteomes" id="UP001295463"/>
    </source>
</evidence>
<comment type="similarity">
    <text evidence="1">Belongs to the GSP E family.</text>
</comment>
<evidence type="ECO:0000259" key="4">
    <source>
        <dbReference type="PROSITE" id="PS00662"/>
    </source>
</evidence>
<evidence type="ECO:0000313" key="5">
    <source>
        <dbReference type="EMBL" id="CAH2032356.1"/>
    </source>
</evidence>
<gene>
    <name evidence="5" type="ORF">GEAMG1_2520</name>
</gene>
<dbReference type="Gene3D" id="3.40.50.300">
    <property type="entry name" value="P-loop containing nucleotide triphosphate hydrolases"/>
    <property type="match status" value="1"/>
</dbReference>
<keyword evidence="2" id="KW-0547">Nucleotide-binding</keyword>
<dbReference type="CDD" id="cd01129">
    <property type="entry name" value="PulE-GspE-like"/>
    <property type="match status" value="1"/>
</dbReference>
<dbReference type="SUPFAM" id="SSF52540">
    <property type="entry name" value="P-loop containing nucleoside triphosphate hydrolases"/>
    <property type="match status" value="1"/>
</dbReference>
<evidence type="ECO:0000256" key="2">
    <source>
        <dbReference type="ARBA" id="ARBA00022741"/>
    </source>
</evidence>
<keyword evidence="6" id="KW-1185">Reference proteome</keyword>
<dbReference type="Pfam" id="PF05157">
    <property type="entry name" value="MshEN"/>
    <property type="match status" value="1"/>
</dbReference>
<dbReference type="InterPro" id="IPR037257">
    <property type="entry name" value="T2SS_E_N_sf"/>
</dbReference>
<dbReference type="SUPFAM" id="SSF160246">
    <property type="entry name" value="EspE N-terminal domain-like"/>
    <property type="match status" value="1"/>
</dbReference>
<dbReference type="InterPro" id="IPR003593">
    <property type="entry name" value="AAA+_ATPase"/>
</dbReference>
<dbReference type="Proteomes" id="UP001295463">
    <property type="component" value="Chromosome"/>
</dbReference>
<reference evidence="5 6" key="1">
    <citation type="submission" date="2022-03" db="EMBL/GenBank/DDBJ databases">
        <authorList>
            <person name="Koch H."/>
        </authorList>
    </citation>
    <scope>NUCLEOTIDE SEQUENCE [LARGE SCALE GENOMIC DNA]</scope>
    <source>
        <strain evidence="5 6">G1</strain>
    </source>
</reference>
<dbReference type="Pfam" id="PF00437">
    <property type="entry name" value="T2SSE"/>
    <property type="match status" value="1"/>
</dbReference>
<dbReference type="PROSITE" id="PS00662">
    <property type="entry name" value="T2SP_E"/>
    <property type="match status" value="1"/>
</dbReference>
<keyword evidence="3" id="KW-0067">ATP-binding</keyword>
<organism evidence="5 6">
    <name type="scientific">Trichlorobacter ammonificans</name>
    <dbReference type="NCBI Taxonomy" id="2916410"/>
    <lineage>
        <taxon>Bacteria</taxon>
        <taxon>Pseudomonadati</taxon>
        <taxon>Thermodesulfobacteriota</taxon>
        <taxon>Desulfuromonadia</taxon>
        <taxon>Geobacterales</taxon>
        <taxon>Geobacteraceae</taxon>
        <taxon>Trichlorobacter</taxon>
    </lineage>
</organism>
<dbReference type="EMBL" id="OW150024">
    <property type="protein sequence ID" value="CAH2032356.1"/>
    <property type="molecule type" value="Genomic_DNA"/>
</dbReference>
<dbReference type="Gene3D" id="3.30.450.90">
    <property type="match status" value="1"/>
</dbReference>
<dbReference type="RefSeq" id="WP_305733111.1">
    <property type="nucleotide sequence ID" value="NZ_OW150024.1"/>
</dbReference>
<dbReference type="SMART" id="SM00382">
    <property type="entry name" value="AAA"/>
    <property type="match status" value="1"/>
</dbReference>
<dbReference type="PANTHER" id="PTHR30258">
    <property type="entry name" value="TYPE II SECRETION SYSTEM PROTEIN GSPE-RELATED"/>
    <property type="match status" value="1"/>
</dbReference>
<name>A0ABM9DAX8_9BACT</name>
<dbReference type="InterPro" id="IPR001482">
    <property type="entry name" value="T2SS/T4SS_dom"/>
</dbReference>
<proteinExistence type="inferred from homology"/>
<dbReference type="PANTHER" id="PTHR30258:SF1">
    <property type="entry name" value="PROTEIN TRANSPORT PROTEIN HOFB HOMOLOG"/>
    <property type="match status" value="1"/>
</dbReference>